<evidence type="ECO:0000259" key="1">
    <source>
        <dbReference type="Pfam" id="PF26500"/>
    </source>
</evidence>
<organism evidence="2 3">
    <name type="scientific">Shackletoniella antarctica</name>
    <dbReference type="NCBI Taxonomy" id="268115"/>
    <lineage>
        <taxon>Bacteria</taxon>
        <taxon>Bacillati</taxon>
        <taxon>Cyanobacteriota</taxon>
        <taxon>Cyanophyceae</taxon>
        <taxon>Oculatellales</taxon>
        <taxon>Oculatellaceae</taxon>
        <taxon>Shackletoniella</taxon>
    </lineage>
</organism>
<sequence length="218" mass="23809">MDLFTPAPTRCRLGKVVKSNSHCDYVVQVDDAQDVCSPPSPEDCGFGQFVSFDNDSRHWAVGLVYNSQLFNPAFANSGPRLSSEPDPLFTPDLVQEIRTLLGVVLVGCLEKEDDSPEGKLSPRTYGKQGIPQVVVPANTSVYKMPPEQIHSFHCNQGGQTQFSYYSHLLRSGGMFAAQLAQQILAELVTSGLFSGADQKALTVLSKELSWKNTLGAIR</sequence>
<gene>
    <name evidence="2" type="ORF">DCF17_11995</name>
</gene>
<feature type="domain" description="DUF8166" evidence="1">
    <location>
        <begin position="9"/>
        <end position="217"/>
    </location>
</feature>
<reference evidence="2 3" key="2">
    <citation type="submission" date="2018-06" db="EMBL/GenBank/DDBJ databases">
        <title>Metagenomic assembly of (sub)arctic Cyanobacteria and their associated microbiome from non-axenic cultures.</title>
        <authorList>
            <person name="Baurain D."/>
        </authorList>
    </citation>
    <scope>NUCLEOTIDE SEQUENCE [LARGE SCALE GENOMIC DNA]</scope>
    <source>
        <strain evidence="2">ULC041bin1</strain>
    </source>
</reference>
<accession>A0A2W4Y019</accession>
<dbReference type="AlphaFoldDB" id="A0A2W4Y019"/>
<proteinExistence type="predicted"/>
<comment type="caution">
    <text evidence="2">The sequence shown here is derived from an EMBL/GenBank/DDBJ whole genome shotgun (WGS) entry which is preliminary data.</text>
</comment>
<dbReference type="EMBL" id="QBMN01000075">
    <property type="protein sequence ID" value="PZO40335.1"/>
    <property type="molecule type" value="Genomic_DNA"/>
</dbReference>
<evidence type="ECO:0000313" key="2">
    <source>
        <dbReference type="EMBL" id="PZO40335.1"/>
    </source>
</evidence>
<evidence type="ECO:0000313" key="3">
    <source>
        <dbReference type="Proteomes" id="UP000249081"/>
    </source>
</evidence>
<dbReference type="Pfam" id="PF26500">
    <property type="entry name" value="DUF8166"/>
    <property type="match status" value="1"/>
</dbReference>
<protein>
    <recommendedName>
        <fullName evidence="1">DUF8166 domain-containing protein</fullName>
    </recommendedName>
</protein>
<name>A0A2W4Y019_9CYAN</name>
<reference evidence="3" key="1">
    <citation type="submission" date="2018-04" db="EMBL/GenBank/DDBJ databases">
        <authorList>
            <person name="Cornet L."/>
        </authorList>
    </citation>
    <scope>NUCLEOTIDE SEQUENCE [LARGE SCALE GENOMIC DNA]</scope>
</reference>
<dbReference type="Proteomes" id="UP000249081">
    <property type="component" value="Unassembled WGS sequence"/>
</dbReference>
<dbReference type="InterPro" id="IPR058479">
    <property type="entry name" value="DUF8166"/>
</dbReference>